<feature type="compositionally biased region" description="Low complexity" evidence="2">
    <location>
        <begin position="126"/>
        <end position="137"/>
    </location>
</feature>
<feature type="transmembrane region" description="Helical" evidence="3">
    <location>
        <begin position="175"/>
        <end position="201"/>
    </location>
</feature>
<organism evidence="4 5">
    <name type="scientific">Sordaria macrospora</name>
    <dbReference type="NCBI Taxonomy" id="5147"/>
    <lineage>
        <taxon>Eukaryota</taxon>
        <taxon>Fungi</taxon>
        <taxon>Dikarya</taxon>
        <taxon>Ascomycota</taxon>
        <taxon>Pezizomycotina</taxon>
        <taxon>Sordariomycetes</taxon>
        <taxon>Sordariomycetidae</taxon>
        <taxon>Sordariales</taxon>
        <taxon>Sordariaceae</taxon>
        <taxon>Sordaria</taxon>
    </lineage>
</organism>
<keyword evidence="3" id="KW-1133">Transmembrane helix</keyword>
<protein>
    <submittedName>
        <fullName evidence="4">Uncharacterized protein</fullName>
    </submittedName>
</protein>
<feature type="transmembrane region" description="Helical" evidence="3">
    <location>
        <begin position="207"/>
        <end position="224"/>
    </location>
</feature>
<dbReference type="EMBL" id="NMPR01000151">
    <property type="protein sequence ID" value="KAA8629062.1"/>
    <property type="molecule type" value="Genomic_DNA"/>
</dbReference>
<proteinExistence type="predicted"/>
<comment type="caution">
    <text evidence="4">The sequence shown here is derived from an EMBL/GenBank/DDBJ whole genome shotgun (WGS) entry which is preliminary data.</text>
</comment>
<keyword evidence="3" id="KW-0472">Membrane</keyword>
<name>A0A8S8ZL85_SORMA</name>
<evidence type="ECO:0000256" key="3">
    <source>
        <dbReference type="SAM" id="Phobius"/>
    </source>
</evidence>
<evidence type="ECO:0000256" key="2">
    <source>
        <dbReference type="SAM" id="MobiDB-lite"/>
    </source>
</evidence>
<dbReference type="OMA" id="RCFPRSV"/>
<gene>
    <name evidence="4" type="ORF">SMACR_05785</name>
</gene>
<dbReference type="Proteomes" id="UP000433876">
    <property type="component" value="Unassembled WGS sequence"/>
</dbReference>
<feature type="region of interest" description="Disordered" evidence="2">
    <location>
        <begin position="109"/>
        <end position="149"/>
    </location>
</feature>
<feature type="compositionally biased region" description="Polar residues" evidence="2">
    <location>
        <begin position="138"/>
        <end position="149"/>
    </location>
</feature>
<dbReference type="AlphaFoldDB" id="A0A8S8ZL85"/>
<reference evidence="4 5" key="1">
    <citation type="submission" date="2017-07" db="EMBL/GenBank/DDBJ databases">
        <title>Genome sequence of the Sordaria macrospora wild type strain R19027.</title>
        <authorList>
            <person name="Nowrousian M."/>
            <person name="Teichert I."/>
            <person name="Kueck U."/>
        </authorList>
    </citation>
    <scope>NUCLEOTIDE SEQUENCE [LARGE SCALE GENOMIC DNA]</scope>
    <source>
        <strain evidence="4 5">R19027</strain>
        <tissue evidence="4">Mycelium</tissue>
    </source>
</reference>
<dbReference type="VEuPathDB" id="FungiDB:SMAC_05785"/>
<sequence>MLTRPPPLFGAPIGILPRCFPRSVPALNTTVKTTAATKALGSPVNIVAAYHWQGPSQLRWQSQLRRPQAQTQVQAGRTPTVAETVQLSGKSPSLVMRLVGVIWLASTSTRSSSPSSQKEKRGVVQASNGGSHASNGGEQQAQLPPTATNGIPQLKAPKLEYPERLLIYNAGRGKIIFISLLKLTTVLIFSAFGLFVAPIYIANGSPLTGAAVFTCGLTPFLFLAHSSRPFVAQIHLTKIPPYARLSSDVLLRFARSLPPQSASRLEFVTMSLIGKPRVASVSVADLKPVPSSQRGLFKKANFVRVDNQSPTAVGASAGSVGPAGPSAINKNKTLSSYQLKIQQLQAQQQALKDKKQRGWKQRLLAWARFKRVNEFYVTDVPQKTAEKRGVKEARVWEEIRGLIEKRAVREAEKKKVM</sequence>
<evidence type="ECO:0000313" key="4">
    <source>
        <dbReference type="EMBL" id="KAA8629062.1"/>
    </source>
</evidence>
<feature type="coiled-coil region" evidence="1">
    <location>
        <begin position="327"/>
        <end position="354"/>
    </location>
</feature>
<accession>A0A8S8ZL85</accession>
<keyword evidence="1" id="KW-0175">Coiled coil</keyword>
<evidence type="ECO:0000313" key="5">
    <source>
        <dbReference type="Proteomes" id="UP000433876"/>
    </source>
</evidence>
<evidence type="ECO:0000256" key="1">
    <source>
        <dbReference type="SAM" id="Coils"/>
    </source>
</evidence>
<keyword evidence="3" id="KW-0812">Transmembrane</keyword>